<reference evidence="2" key="1">
    <citation type="submission" date="2016-03" db="EMBL/GenBank/DDBJ databases">
        <title>Draft genome sequence of Rosellinia necatrix.</title>
        <authorList>
            <person name="Kanematsu S."/>
        </authorList>
    </citation>
    <scope>NUCLEOTIDE SEQUENCE [LARGE SCALE GENOMIC DNA]</scope>
    <source>
        <strain evidence="2">W97</strain>
    </source>
</reference>
<dbReference type="EMBL" id="DF977556">
    <property type="protein sequence ID" value="GAW27344.1"/>
    <property type="molecule type" value="Genomic_DNA"/>
</dbReference>
<protein>
    <submittedName>
        <fullName evidence="2">Uncharacterized protein</fullName>
    </submittedName>
</protein>
<proteinExistence type="predicted"/>
<evidence type="ECO:0000256" key="1">
    <source>
        <dbReference type="SAM" id="MobiDB-lite"/>
    </source>
</evidence>
<dbReference type="Proteomes" id="UP000054516">
    <property type="component" value="Unassembled WGS sequence"/>
</dbReference>
<dbReference type="AlphaFoldDB" id="A0A1S8AB57"/>
<feature type="compositionally biased region" description="Polar residues" evidence="1">
    <location>
        <begin position="20"/>
        <end position="34"/>
    </location>
</feature>
<gene>
    <name evidence="2" type="ORF">SAMD00023353_11100180</name>
</gene>
<organism evidence="2">
    <name type="scientific">Rosellinia necatrix</name>
    <name type="common">White root-rot fungus</name>
    <dbReference type="NCBI Taxonomy" id="77044"/>
    <lineage>
        <taxon>Eukaryota</taxon>
        <taxon>Fungi</taxon>
        <taxon>Dikarya</taxon>
        <taxon>Ascomycota</taxon>
        <taxon>Pezizomycotina</taxon>
        <taxon>Sordariomycetes</taxon>
        <taxon>Xylariomycetidae</taxon>
        <taxon>Xylariales</taxon>
        <taxon>Xylariaceae</taxon>
        <taxon>Rosellinia</taxon>
    </lineage>
</organism>
<evidence type="ECO:0000313" key="3">
    <source>
        <dbReference type="Proteomes" id="UP000054516"/>
    </source>
</evidence>
<accession>A0A1S8AB57</accession>
<dbReference type="OrthoDB" id="10536041at2759"/>
<name>A0A1S8AB57_ROSNE</name>
<feature type="region of interest" description="Disordered" evidence="1">
    <location>
        <begin position="1"/>
        <end position="153"/>
    </location>
</feature>
<feature type="compositionally biased region" description="Basic residues" evidence="1">
    <location>
        <begin position="143"/>
        <end position="153"/>
    </location>
</feature>
<sequence>MTDKNGTVRLFFDPKEARDPSSSGELVDLGNNTTPKHRKEQRNGNGKGRPAKWAGVNTAEESKGPPTRRSPRIAQLAEQAKRAKQVEVVEQPTKTTSPPETGLDKPKKPRAALTRGTDTVSRARGGRSPKTVSSKASKPQGIVKKRGGPRKTT</sequence>
<keyword evidence="3" id="KW-1185">Reference proteome</keyword>
<evidence type="ECO:0000313" key="2">
    <source>
        <dbReference type="EMBL" id="GAW27344.1"/>
    </source>
</evidence>